<reference evidence="2 3" key="1">
    <citation type="submission" date="2024-01" db="EMBL/GenBank/DDBJ databases">
        <title>A telomere-to-telomere, gap-free genome of sweet tea (Lithocarpus litseifolius).</title>
        <authorList>
            <person name="Zhou J."/>
        </authorList>
    </citation>
    <scope>NUCLEOTIDE SEQUENCE [LARGE SCALE GENOMIC DNA]</scope>
    <source>
        <strain evidence="2">Zhou-2022a</strain>
        <tissue evidence="2">Leaf</tissue>
    </source>
</reference>
<gene>
    <name evidence="2" type="ORF">SO802_029080</name>
</gene>
<evidence type="ECO:0000256" key="1">
    <source>
        <dbReference type="SAM" id="Coils"/>
    </source>
</evidence>
<comment type="caution">
    <text evidence="2">The sequence shown here is derived from an EMBL/GenBank/DDBJ whole genome shotgun (WGS) entry which is preliminary data.</text>
</comment>
<dbReference type="Proteomes" id="UP001459277">
    <property type="component" value="Unassembled WGS sequence"/>
</dbReference>
<organism evidence="2 3">
    <name type="scientific">Lithocarpus litseifolius</name>
    <dbReference type="NCBI Taxonomy" id="425828"/>
    <lineage>
        <taxon>Eukaryota</taxon>
        <taxon>Viridiplantae</taxon>
        <taxon>Streptophyta</taxon>
        <taxon>Embryophyta</taxon>
        <taxon>Tracheophyta</taxon>
        <taxon>Spermatophyta</taxon>
        <taxon>Magnoliopsida</taxon>
        <taxon>eudicotyledons</taxon>
        <taxon>Gunneridae</taxon>
        <taxon>Pentapetalae</taxon>
        <taxon>rosids</taxon>
        <taxon>fabids</taxon>
        <taxon>Fagales</taxon>
        <taxon>Fagaceae</taxon>
        <taxon>Lithocarpus</taxon>
    </lineage>
</organism>
<name>A0AAW2BU23_9ROSI</name>
<feature type="coiled-coil region" evidence="1">
    <location>
        <begin position="175"/>
        <end position="212"/>
    </location>
</feature>
<proteinExistence type="predicted"/>
<dbReference type="AlphaFoldDB" id="A0AAW2BU23"/>
<evidence type="ECO:0000313" key="3">
    <source>
        <dbReference type="Proteomes" id="UP001459277"/>
    </source>
</evidence>
<protein>
    <submittedName>
        <fullName evidence="2">Uncharacterized protein</fullName>
    </submittedName>
</protein>
<accession>A0AAW2BU23</accession>
<keyword evidence="3" id="KW-1185">Reference proteome</keyword>
<keyword evidence="1" id="KW-0175">Coiled coil</keyword>
<sequence length="259" mass="29753">MPDSNRNWKGRYFFVKGTDWMCHLDEWETMPHGFDNTWDIVKYSEMEAARQRVRVAAARKKEEEKKAKLGESSSALKAVGVMATLNPVTQEDFECRLLTHKNYAVEMLDSIIKDKDADPCVGQALKDLRDSGLFDLAREMVCMKALQVKGVANEGVIARQQRHIKNLTDGQNQYKEALCILNQEVKELKEKLEEEGRQRKKDQEAKETAEKELTVLLGQMETTKVDAINGFKELQTYIDSCAEYYGVGFKDCLKQVKYH</sequence>
<evidence type="ECO:0000313" key="2">
    <source>
        <dbReference type="EMBL" id="KAK9988841.1"/>
    </source>
</evidence>
<dbReference type="EMBL" id="JAZDWU010000010">
    <property type="protein sequence ID" value="KAK9988841.1"/>
    <property type="molecule type" value="Genomic_DNA"/>
</dbReference>